<dbReference type="Pfam" id="PF14062">
    <property type="entry name" value="DUF4253"/>
    <property type="match status" value="1"/>
</dbReference>
<dbReference type="SMART" id="SM00248">
    <property type="entry name" value="ANK"/>
    <property type="match status" value="13"/>
</dbReference>
<dbReference type="InterPro" id="IPR002110">
    <property type="entry name" value="Ankyrin_rpt"/>
</dbReference>
<organism evidence="6 7">
    <name type="scientific">Nostoc edaphicum CCNP1411</name>
    <dbReference type="NCBI Taxonomy" id="1472755"/>
    <lineage>
        <taxon>Bacteria</taxon>
        <taxon>Bacillati</taxon>
        <taxon>Cyanobacteriota</taxon>
        <taxon>Cyanophyceae</taxon>
        <taxon>Nostocales</taxon>
        <taxon>Nostocaceae</taxon>
        <taxon>Nostoc</taxon>
    </lineage>
</organism>
<dbReference type="KEGG" id="ned:HUN01_30215"/>
<evidence type="ECO:0000313" key="7">
    <source>
        <dbReference type="Proteomes" id="UP000514713"/>
    </source>
</evidence>
<evidence type="ECO:0000256" key="2">
    <source>
        <dbReference type="ARBA" id="ARBA00023043"/>
    </source>
</evidence>
<feature type="compositionally biased region" description="Basic and acidic residues" evidence="4">
    <location>
        <begin position="596"/>
        <end position="606"/>
    </location>
</feature>
<evidence type="ECO:0000313" key="6">
    <source>
        <dbReference type="EMBL" id="QMS91668.1"/>
    </source>
</evidence>
<dbReference type="Gene3D" id="1.25.40.20">
    <property type="entry name" value="Ankyrin repeat-containing domain"/>
    <property type="match status" value="5"/>
</dbReference>
<dbReference type="PROSITE" id="PS50088">
    <property type="entry name" value="ANK_REPEAT"/>
    <property type="match status" value="8"/>
</dbReference>
<evidence type="ECO:0000256" key="1">
    <source>
        <dbReference type="ARBA" id="ARBA00022737"/>
    </source>
</evidence>
<evidence type="ECO:0000259" key="5">
    <source>
        <dbReference type="Pfam" id="PF14062"/>
    </source>
</evidence>
<evidence type="ECO:0000256" key="4">
    <source>
        <dbReference type="SAM" id="MobiDB-lite"/>
    </source>
</evidence>
<keyword evidence="2 3" id="KW-0040">ANK repeat</keyword>
<feature type="repeat" description="ANK" evidence="3">
    <location>
        <begin position="424"/>
        <end position="456"/>
    </location>
</feature>
<keyword evidence="7" id="KW-1185">Reference proteome</keyword>
<feature type="region of interest" description="Disordered" evidence="4">
    <location>
        <begin position="587"/>
        <end position="620"/>
    </location>
</feature>
<feature type="repeat" description="ANK" evidence="3">
    <location>
        <begin position="490"/>
        <end position="522"/>
    </location>
</feature>
<dbReference type="RefSeq" id="WP_181929264.1">
    <property type="nucleotide sequence ID" value="NZ_CP054698.1"/>
</dbReference>
<keyword evidence="1" id="KW-0677">Repeat</keyword>
<dbReference type="PANTHER" id="PTHR24188:SF29">
    <property type="entry name" value="GH09064P"/>
    <property type="match status" value="1"/>
</dbReference>
<dbReference type="SUPFAM" id="SSF48403">
    <property type="entry name" value="Ankyrin repeat"/>
    <property type="match status" value="2"/>
</dbReference>
<evidence type="ECO:0000256" key="3">
    <source>
        <dbReference type="PROSITE-ProRule" id="PRU00023"/>
    </source>
</evidence>
<protein>
    <submittedName>
        <fullName evidence="6">Ankyrin repeat domain-containing protein</fullName>
    </submittedName>
</protein>
<feature type="repeat" description="ANK" evidence="3">
    <location>
        <begin position="523"/>
        <end position="556"/>
    </location>
</feature>
<dbReference type="Pfam" id="PF12796">
    <property type="entry name" value="Ank_2"/>
    <property type="match status" value="3"/>
</dbReference>
<dbReference type="PANTHER" id="PTHR24188">
    <property type="entry name" value="ANKYRIN REPEAT PROTEIN"/>
    <property type="match status" value="1"/>
</dbReference>
<feature type="repeat" description="ANK" evidence="3">
    <location>
        <begin position="60"/>
        <end position="92"/>
    </location>
</feature>
<dbReference type="AlphaFoldDB" id="A0A7D7LGS5"/>
<feature type="repeat" description="ANK" evidence="3">
    <location>
        <begin position="457"/>
        <end position="489"/>
    </location>
</feature>
<dbReference type="Proteomes" id="UP000514713">
    <property type="component" value="Chromosome"/>
</dbReference>
<feature type="domain" description="DUF4253" evidence="5">
    <location>
        <begin position="691"/>
        <end position="794"/>
    </location>
</feature>
<dbReference type="InterPro" id="IPR025349">
    <property type="entry name" value="DUF4253"/>
</dbReference>
<reference evidence="7" key="1">
    <citation type="submission" date="2020-06" db="EMBL/GenBank/DDBJ databases">
        <title>Nostoc edaphicum CCNP1411 genome.</title>
        <authorList>
            <person name="Fidor A."/>
            <person name="Grabski M."/>
            <person name="Gawor J."/>
            <person name="Gromadka R."/>
            <person name="Wegrzyn G."/>
            <person name="Mazur-Marzec H."/>
        </authorList>
    </citation>
    <scope>NUCLEOTIDE SEQUENCE [LARGE SCALE GENOMIC DNA]</scope>
    <source>
        <strain evidence="7">CCNP1411</strain>
    </source>
</reference>
<dbReference type="InterPro" id="IPR036770">
    <property type="entry name" value="Ankyrin_rpt-contain_sf"/>
</dbReference>
<feature type="repeat" description="ANK" evidence="3">
    <location>
        <begin position="366"/>
        <end position="398"/>
    </location>
</feature>
<accession>A0A7D7LGS5</accession>
<sequence length="794" mass="86475">MDDQLIAAIESRDAQRVKELLATGTNPNVKKGDETAYELARYGPDEIKCALIEAGADDSSLRHSLVWAVMTGRVETVRVLLARGADINVSTYGGNPLQEAARVGNGEIVDLLVAAGADVDDGSMLSTPLLKAIEKGNFNIALKLIAAGANPSKTTKFGSIPPIAMAAAQGSAAVIRGLIAAGADVNILTSGITINHATIQRQAGSALKTAFNTLETLSKAFEKLDAVETGDAPLSEVGETIESIDIAANRAKLATSNIAKPEIAVDTFPAILAARCGHGEALAVLLAAGADPYCKDGEGLSAYDWAVRNEHSQVLEVLRQFGVDAPRGSQEEHLLNAAEQGDVVAVRAWLSEGANVNARDQRRKTKNRTPLMLAASTGHLEVVNLLLDAGADINATDIVDVNQRQPCGIISDDYESFTAMRLFLGITPLMLAAIKGYKNIVQLLVSHQANLQARDCFVRDALCLACINGHLEVVQILMQAGVNINQQDIAGDTPLLMALRNTHIELAKFLIESGANVNAKNNEDHTPLIEAVQKEEHLELIQMLIERGADVNAVSKDGDTAITVADLFHHHNVIEMLVQYGVEKRRWDEQDEDDEKNNSDDDKRWGVELPRPDFSQAAQNPKYQKAVADLGEICGSQPVPMYDIPGWFKVHVNSKHRSDIKTEDLQQQFLQRGCFVYEPDKYYDAEGPKQLYVLPTTDKYDVIALHQTNGCNYGVGPGYVVEWLRELEAVQPFILTLVAHDTLEGRFLTPIEDPEGLADRMYDFCPDIVDQGCGSVERLAESLRSSDDLFFWWD</sequence>
<gene>
    <name evidence="6" type="ORF">HUN01_30215</name>
</gene>
<dbReference type="EMBL" id="CP054698">
    <property type="protein sequence ID" value="QMS91668.1"/>
    <property type="molecule type" value="Genomic_DNA"/>
</dbReference>
<dbReference type="PROSITE" id="PS50297">
    <property type="entry name" value="ANK_REP_REGION"/>
    <property type="match status" value="6"/>
</dbReference>
<feature type="repeat" description="ANK" evidence="3">
    <location>
        <begin position="92"/>
        <end position="124"/>
    </location>
</feature>
<feature type="repeat" description="ANK" evidence="3">
    <location>
        <begin position="158"/>
        <end position="190"/>
    </location>
</feature>
<name>A0A7D7LGS5_9NOSO</name>
<proteinExistence type="predicted"/>
<dbReference type="PRINTS" id="PR01415">
    <property type="entry name" value="ANKYRIN"/>
</dbReference>
<dbReference type="Pfam" id="PF00023">
    <property type="entry name" value="Ank"/>
    <property type="match status" value="1"/>
</dbReference>